<comment type="caution">
    <text evidence="2">The sequence shown here is derived from an EMBL/GenBank/DDBJ whole genome shotgun (WGS) entry which is preliminary data.</text>
</comment>
<dbReference type="CDD" id="cd00093">
    <property type="entry name" value="HTH_XRE"/>
    <property type="match status" value="1"/>
</dbReference>
<dbReference type="Proteomes" id="UP000483362">
    <property type="component" value="Unassembled WGS sequence"/>
</dbReference>
<reference evidence="2 3" key="1">
    <citation type="submission" date="2019-08" db="EMBL/GenBank/DDBJ databases">
        <title>In-depth cultivation of the pig gut microbiome towards novel bacterial diversity and tailored functional studies.</title>
        <authorList>
            <person name="Wylensek D."/>
            <person name="Hitch T.C.A."/>
            <person name="Clavel T."/>
        </authorList>
    </citation>
    <scope>NUCLEOTIDE SEQUENCE [LARGE SCALE GENOMIC DNA]</scope>
    <source>
        <strain evidence="2 3">Oil-RF-744-WCA-WT-10</strain>
    </source>
</reference>
<sequence length="85" mass="9589">MRVIETQEHLGENLPKMTLRGYYDSLPNSSHPKTEFVNEVASKTGVSTATVRNWISYGMKPNNPKHCEILSEITGIPVDDLWDEA</sequence>
<accession>A0A6L5XB14</accession>
<feature type="domain" description="HTH cro/C1-type" evidence="1">
    <location>
        <begin position="39"/>
        <end position="81"/>
    </location>
</feature>
<name>A0A6L5XB14_9BACT</name>
<dbReference type="AlphaFoldDB" id="A0A6L5XB14"/>
<evidence type="ECO:0000259" key="1">
    <source>
        <dbReference type="PROSITE" id="PS50943"/>
    </source>
</evidence>
<evidence type="ECO:0000313" key="3">
    <source>
        <dbReference type="Proteomes" id="UP000483362"/>
    </source>
</evidence>
<evidence type="ECO:0000313" key="2">
    <source>
        <dbReference type="EMBL" id="MSS16847.1"/>
    </source>
</evidence>
<gene>
    <name evidence="2" type="ORF">FYJ29_03575</name>
</gene>
<keyword evidence="3" id="KW-1185">Reference proteome</keyword>
<dbReference type="InterPro" id="IPR001387">
    <property type="entry name" value="Cro/C1-type_HTH"/>
</dbReference>
<dbReference type="PROSITE" id="PS50943">
    <property type="entry name" value="HTH_CROC1"/>
    <property type="match status" value="1"/>
</dbReference>
<dbReference type="RefSeq" id="WP_154328311.1">
    <property type="nucleotide sequence ID" value="NZ_CP045696.1"/>
</dbReference>
<proteinExistence type="predicted"/>
<organism evidence="2 3">
    <name type="scientific">Sodaliphilus pleomorphus</name>
    <dbReference type="NCBI Taxonomy" id="2606626"/>
    <lineage>
        <taxon>Bacteria</taxon>
        <taxon>Pseudomonadati</taxon>
        <taxon>Bacteroidota</taxon>
        <taxon>Bacteroidia</taxon>
        <taxon>Bacteroidales</taxon>
        <taxon>Muribaculaceae</taxon>
        <taxon>Sodaliphilus</taxon>
    </lineage>
</organism>
<dbReference type="EMBL" id="VULT01000004">
    <property type="protein sequence ID" value="MSS16847.1"/>
    <property type="molecule type" value="Genomic_DNA"/>
</dbReference>
<protein>
    <submittedName>
        <fullName evidence="2">Helix-turn-helix transcriptional regulator</fullName>
    </submittedName>
</protein>